<dbReference type="SUPFAM" id="SSF56235">
    <property type="entry name" value="N-terminal nucleophile aminohydrolases (Ntn hydrolases)"/>
    <property type="match status" value="1"/>
</dbReference>
<organism evidence="9 10">
    <name type="scientific">Adhaeribacter terrigena</name>
    <dbReference type="NCBI Taxonomy" id="2793070"/>
    <lineage>
        <taxon>Bacteria</taxon>
        <taxon>Pseudomonadati</taxon>
        <taxon>Bacteroidota</taxon>
        <taxon>Cytophagia</taxon>
        <taxon>Cytophagales</taxon>
        <taxon>Hymenobacteraceae</taxon>
        <taxon>Adhaeribacter</taxon>
    </lineage>
</organism>
<comment type="pathway">
    <text evidence="1">Amino-acid biosynthesis; L-asparagine biosynthesis; L-asparagine from L-aspartate (L-Gln route): step 1/1.</text>
</comment>
<dbReference type="CDD" id="cd01991">
    <property type="entry name" value="Asn_synthase_B_C"/>
    <property type="match status" value="1"/>
</dbReference>
<keyword evidence="4" id="KW-0547">Nucleotide-binding</keyword>
<dbReference type="InterPro" id="IPR001962">
    <property type="entry name" value="Asn_synthase"/>
</dbReference>
<dbReference type="PANTHER" id="PTHR43284:SF1">
    <property type="entry name" value="ASPARAGINE SYNTHETASE"/>
    <property type="match status" value="1"/>
</dbReference>
<dbReference type="InterPro" id="IPR014729">
    <property type="entry name" value="Rossmann-like_a/b/a_fold"/>
</dbReference>
<reference evidence="9 10" key="1">
    <citation type="submission" date="2020-12" db="EMBL/GenBank/DDBJ databases">
        <title>Bacterial novel species Adhaeribacter sp. BT258 isolated from soil.</title>
        <authorList>
            <person name="Jung H.-Y."/>
        </authorList>
    </citation>
    <scope>NUCLEOTIDE SEQUENCE [LARGE SCALE GENOMIC DNA]</scope>
    <source>
        <strain evidence="9 10">BT258</strain>
    </source>
</reference>
<evidence type="ECO:0000259" key="8">
    <source>
        <dbReference type="PROSITE" id="PS51278"/>
    </source>
</evidence>
<evidence type="ECO:0000256" key="7">
    <source>
        <dbReference type="ARBA" id="ARBA00048741"/>
    </source>
</evidence>
<dbReference type="EMBL" id="JAEHFX010000009">
    <property type="protein sequence ID" value="MBK0404456.1"/>
    <property type="molecule type" value="Genomic_DNA"/>
</dbReference>
<keyword evidence="6" id="KW-0315">Glutamine amidotransferase</keyword>
<dbReference type="InterPro" id="IPR006426">
    <property type="entry name" value="Asn_synth_AEB"/>
</dbReference>
<protein>
    <recommendedName>
        <fullName evidence="3">asparagine synthase (glutamine-hydrolyzing)</fullName>
        <ecNumber evidence="3">6.3.5.4</ecNumber>
    </recommendedName>
</protein>
<dbReference type="RefSeq" id="WP_200507296.1">
    <property type="nucleotide sequence ID" value="NZ_JAEHFX010000009.1"/>
</dbReference>
<keyword evidence="9" id="KW-0436">Ligase</keyword>
<dbReference type="CDD" id="cd00712">
    <property type="entry name" value="AsnB"/>
    <property type="match status" value="1"/>
</dbReference>
<comment type="similarity">
    <text evidence="2">Belongs to the asparagine synthetase family.</text>
</comment>
<evidence type="ECO:0000313" key="10">
    <source>
        <dbReference type="Proteomes" id="UP000644147"/>
    </source>
</evidence>
<dbReference type="Proteomes" id="UP000644147">
    <property type="component" value="Unassembled WGS sequence"/>
</dbReference>
<dbReference type="NCBIfam" id="TIGR01536">
    <property type="entry name" value="asn_synth_AEB"/>
    <property type="match status" value="1"/>
</dbReference>
<feature type="domain" description="Glutamine amidotransferase type-2" evidence="8">
    <location>
        <begin position="2"/>
        <end position="216"/>
    </location>
</feature>
<sequence length="626" mass="71831">MCGLNVILDKKSNLSPELILRMNRATQHRGPDNTGLYVHRSHGKTYFFGHNRLKIIDCSDAANQPLFSVNERYLLLYNGEIYNYRDLRRDLKTAGYTFRTESDTEVVLKLLIQQGAAGVEKLNGMFALAFFDLHTNELLIARDRFGQKPLYYAQTEDFFLLSSEIKGIQASGLIKKELNESQLAHYLTYKHARKPETFFRHIQELEEGKYGIYSENGFETRSYLSTFPPEKATTLEPAKIVARTEELLQGSLSRQLQSDVPLGLFLSGGIDSTLLLALLAQAGHANFPAFSVANQASERSFGSDDFHFARQAAQQYGARHTVFEIDDSIFQGFLPLIDCLDQPIADGATLLTDFLAKKARTQVKVALSGAGADELFGGYNRHRAFYSYLQNRSLLLLAKPFLRMIAPTLPTGMAHPWRKQFRLLKKMAVKLKHDPGKTFRLFTAMDAELRYCLKNRNKTFPAENPTDFKHKNDWLNWALTLDQHEYLISDILALTDQTSMHNSLEVRLPYLDNDLHAFTSSLRPDLLFQHGQKWILKALLRQQEGDMFNSRPKEGFGMPLGLWLRKPNNQWLLEPLQNRKSQIFLYLDFDAVQQLRYKNQRGKHDFSVELWALITLAFWLEKHFGA</sequence>
<dbReference type="InterPro" id="IPR029055">
    <property type="entry name" value="Ntn_hydrolases_N"/>
</dbReference>
<proteinExistence type="inferred from homology"/>
<evidence type="ECO:0000256" key="5">
    <source>
        <dbReference type="ARBA" id="ARBA00022840"/>
    </source>
</evidence>
<evidence type="ECO:0000256" key="6">
    <source>
        <dbReference type="ARBA" id="ARBA00022962"/>
    </source>
</evidence>
<keyword evidence="10" id="KW-1185">Reference proteome</keyword>
<dbReference type="Gene3D" id="3.40.50.620">
    <property type="entry name" value="HUPs"/>
    <property type="match status" value="1"/>
</dbReference>
<evidence type="ECO:0000256" key="4">
    <source>
        <dbReference type="ARBA" id="ARBA00022741"/>
    </source>
</evidence>
<dbReference type="PIRSF" id="PIRSF001589">
    <property type="entry name" value="Asn_synthetase_glu-h"/>
    <property type="match status" value="1"/>
</dbReference>
<comment type="catalytic activity">
    <reaction evidence="7">
        <text>L-aspartate + L-glutamine + ATP + H2O = L-asparagine + L-glutamate + AMP + diphosphate + H(+)</text>
        <dbReference type="Rhea" id="RHEA:12228"/>
        <dbReference type="ChEBI" id="CHEBI:15377"/>
        <dbReference type="ChEBI" id="CHEBI:15378"/>
        <dbReference type="ChEBI" id="CHEBI:29985"/>
        <dbReference type="ChEBI" id="CHEBI:29991"/>
        <dbReference type="ChEBI" id="CHEBI:30616"/>
        <dbReference type="ChEBI" id="CHEBI:33019"/>
        <dbReference type="ChEBI" id="CHEBI:58048"/>
        <dbReference type="ChEBI" id="CHEBI:58359"/>
        <dbReference type="ChEBI" id="CHEBI:456215"/>
        <dbReference type="EC" id="6.3.5.4"/>
    </reaction>
</comment>
<keyword evidence="5" id="KW-0067">ATP-binding</keyword>
<evidence type="ECO:0000256" key="2">
    <source>
        <dbReference type="ARBA" id="ARBA00005752"/>
    </source>
</evidence>
<evidence type="ECO:0000256" key="3">
    <source>
        <dbReference type="ARBA" id="ARBA00012737"/>
    </source>
</evidence>
<dbReference type="Pfam" id="PF00733">
    <property type="entry name" value="Asn_synthase"/>
    <property type="match status" value="1"/>
</dbReference>
<dbReference type="EC" id="6.3.5.4" evidence="3"/>
<dbReference type="GO" id="GO:0004066">
    <property type="term" value="F:asparagine synthase (glutamine-hydrolyzing) activity"/>
    <property type="evidence" value="ECO:0007669"/>
    <property type="project" value="UniProtKB-EC"/>
</dbReference>
<comment type="caution">
    <text evidence="9">The sequence shown here is derived from an EMBL/GenBank/DDBJ whole genome shotgun (WGS) entry which is preliminary data.</text>
</comment>
<dbReference type="InterPro" id="IPR033738">
    <property type="entry name" value="AsnB_N"/>
</dbReference>
<dbReference type="Gene3D" id="3.60.20.10">
    <property type="entry name" value="Glutamine Phosphoribosylpyrophosphate, subunit 1, domain 1"/>
    <property type="match status" value="1"/>
</dbReference>
<dbReference type="Pfam" id="PF13537">
    <property type="entry name" value="GATase_7"/>
    <property type="match status" value="1"/>
</dbReference>
<name>A0ABS1C4Y6_9BACT</name>
<evidence type="ECO:0000256" key="1">
    <source>
        <dbReference type="ARBA" id="ARBA00005187"/>
    </source>
</evidence>
<dbReference type="InterPro" id="IPR051786">
    <property type="entry name" value="ASN_synthetase/amidase"/>
</dbReference>
<dbReference type="InterPro" id="IPR017932">
    <property type="entry name" value="GATase_2_dom"/>
</dbReference>
<dbReference type="PANTHER" id="PTHR43284">
    <property type="entry name" value="ASPARAGINE SYNTHETASE (GLUTAMINE-HYDROLYZING)"/>
    <property type="match status" value="1"/>
</dbReference>
<accession>A0ABS1C4Y6</accession>
<gene>
    <name evidence="9" type="primary">asnB</name>
    <name evidence="9" type="ORF">I5M27_15765</name>
</gene>
<dbReference type="PROSITE" id="PS51278">
    <property type="entry name" value="GATASE_TYPE_2"/>
    <property type="match status" value="1"/>
</dbReference>
<dbReference type="SUPFAM" id="SSF52402">
    <property type="entry name" value="Adenine nucleotide alpha hydrolases-like"/>
    <property type="match status" value="1"/>
</dbReference>
<evidence type="ECO:0000313" key="9">
    <source>
        <dbReference type="EMBL" id="MBK0404456.1"/>
    </source>
</evidence>